<feature type="domain" description="Polymerase/histidinol phosphatase N-terminal" evidence="2">
    <location>
        <begin position="9"/>
        <end position="74"/>
    </location>
</feature>
<dbReference type="AlphaFoldDB" id="A0A4R1GA52"/>
<sequence length="284" mass="32116">MESIPVQKVDLHTHSTASDGSFSPSKIVEEAKKRGISLLSLTDHDTTNGISEAISKGKELGVNVIPGIEVTADTSFLGKGKKRKEFHILGYYFDPEAKAIKELTEFFHKSRVKRNEELLSRLEELGYDISYSEMVKRYGTNFGKPNIAKVLIEKGYFKEREEAIDFLSSLRVRREKMDYREITRLIKEAGGIAVIAHPVTLGLSYKELFCFLKKAKEEGISGIEVYHYKHRPEDVVVFKEMSEELKLVYTGGSDFHGENKPCIELGFLNITVEDINFPVPSLTS</sequence>
<reference evidence="3 4" key="1">
    <citation type="submission" date="2019-03" db="EMBL/GenBank/DDBJ databases">
        <title>Genomic Encyclopedia of Archaeal and Bacterial Type Strains, Phase II (KMG-II): from individual species to whole genera.</title>
        <authorList>
            <person name="Goeker M."/>
        </authorList>
    </citation>
    <scope>NUCLEOTIDE SEQUENCE [LARGE SCALE GENOMIC DNA]</scope>
    <source>
        <strain evidence="3 4">DSM 24425</strain>
    </source>
</reference>
<dbReference type="CDD" id="cd07438">
    <property type="entry name" value="PHP_HisPPase_AMP"/>
    <property type="match status" value="1"/>
</dbReference>
<evidence type="ECO:0000256" key="1">
    <source>
        <dbReference type="SAM" id="MobiDB-lite"/>
    </source>
</evidence>
<dbReference type="InterPro" id="IPR052018">
    <property type="entry name" value="PHP_domain"/>
</dbReference>
<comment type="caution">
    <text evidence="3">The sequence shown here is derived from an EMBL/GenBank/DDBJ whole genome shotgun (WGS) entry which is preliminary data.</text>
</comment>
<evidence type="ECO:0000313" key="3">
    <source>
        <dbReference type="EMBL" id="TCK03315.1"/>
    </source>
</evidence>
<proteinExistence type="predicted"/>
<dbReference type="InterPro" id="IPR003141">
    <property type="entry name" value="Pol/His_phosphatase_N"/>
</dbReference>
<dbReference type="EMBL" id="SMFV01000005">
    <property type="protein sequence ID" value="TCK03315.1"/>
    <property type="molecule type" value="Genomic_DNA"/>
</dbReference>
<protein>
    <recommendedName>
        <fullName evidence="2">Polymerase/histidinol phosphatase N-terminal domain-containing protein</fullName>
    </recommendedName>
</protein>
<gene>
    <name evidence="3" type="ORF">CLV27_1386</name>
</gene>
<dbReference type="PANTHER" id="PTHR42924:SF3">
    <property type="entry name" value="POLYMERASE_HISTIDINOL PHOSPHATASE N-TERMINAL DOMAIN-CONTAINING PROTEIN"/>
    <property type="match status" value="1"/>
</dbReference>
<dbReference type="OrthoDB" id="9804333at2"/>
<dbReference type="SMART" id="SM00481">
    <property type="entry name" value="POLIIIAc"/>
    <property type="match status" value="1"/>
</dbReference>
<dbReference type="SUPFAM" id="SSF89550">
    <property type="entry name" value="PHP domain-like"/>
    <property type="match status" value="1"/>
</dbReference>
<name>A0A4R1GA52_9BACT</name>
<accession>A0A4R1GA52</accession>
<feature type="compositionally biased region" description="Polar residues" evidence="1">
    <location>
        <begin position="14"/>
        <end position="23"/>
    </location>
</feature>
<evidence type="ECO:0000313" key="4">
    <source>
        <dbReference type="Proteomes" id="UP000295777"/>
    </source>
</evidence>
<dbReference type="Proteomes" id="UP000295777">
    <property type="component" value="Unassembled WGS sequence"/>
</dbReference>
<dbReference type="PANTHER" id="PTHR42924">
    <property type="entry name" value="EXONUCLEASE"/>
    <property type="match status" value="1"/>
</dbReference>
<dbReference type="RefSeq" id="WP_132527170.1">
    <property type="nucleotide sequence ID" value="NZ_SMFV01000005.1"/>
</dbReference>
<dbReference type="GO" id="GO:0035312">
    <property type="term" value="F:5'-3' DNA exonuclease activity"/>
    <property type="evidence" value="ECO:0007669"/>
    <property type="project" value="TreeGrafter"/>
</dbReference>
<dbReference type="InterPro" id="IPR016195">
    <property type="entry name" value="Pol/histidinol_Pase-like"/>
</dbReference>
<dbReference type="Gene3D" id="1.10.150.650">
    <property type="match status" value="1"/>
</dbReference>
<dbReference type="Pfam" id="PF02811">
    <property type="entry name" value="PHP"/>
    <property type="match status" value="1"/>
</dbReference>
<keyword evidence="4" id="KW-1185">Reference proteome</keyword>
<organism evidence="3 4">
    <name type="scientific">Phorcysia thermohydrogeniphila</name>
    <dbReference type="NCBI Taxonomy" id="936138"/>
    <lineage>
        <taxon>Bacteria</taxon>
        <taxon>Pseudomonadati</taxon>
        <taxon>Aquificota</taxon>
        <taxon>Aquificia</taxon>
        <taxon>Desulfurobacteriales</taxon>
        <taxon>Desulfurobacteriaceae</taxon>
        <taxon>Phorcysia</taxon>
    </lineage>
</organism>
<dbReference type="InterPro" id="IPR004013">
    <property type="entry name" value="PHP_dom"/>
</dbReference>
<dbReference type="Gene3D" id="3.20.20.140">
    <property type="entry name" value="Metal-dependent hydrolases"/>
    <property type="match status" value="1"/>
</dbReference>
<feature type="region of interest" description="Disordered" evidence="1">
    <location>
        <begin position="1"/>
        <end position="23"/>
    </location>
</feature>
<evidence type="ECO:0000259" key="2">
    <source>
        <dbReference type="SMART" id="SM00481"/>
    </source>
</evidence>
<dbReference type="GO" id="GO:0004534">
    <property type="term" value="F:5'-3' RNA exonuclease activity"/>
    <property type="evidence" value="ECO:0007669"/>
    <property type="project" value="TreeGrafter"/>
</dbReference>